<dbReference type="Proteomes" id="UP000219435">
    <property type="component" value="Unassembled WGS sequence"/>
</dbReference>
<dbReference type="RefSeq" id="WP_217991527.1">
    <property type="nucleotide sequence ID" value="NZ_OBQI01000003.1"/>
</dbReference>
<dbReference type="AlphaFoldDB" id="A0A285V9Z6"/>
<evidence type="ECO:0000313" key="1">
    <source>
        <dbReference type="EMBL" id="SOC49331.1"/>
    </source>
</evidence>
<evidence type="ECO:0000313" key="2">
    <source>
        <dbReference type="Proteomes" id="UP000219435"/>
    </source>
</evidence>
<proteinExistence type="predicted"/>
<gene>
    <name evidence="1" type="ORF">SAMN05660748_2052</name>
</gene>
<sequence length="187" mass="20894">MDHEALRRVADLLDERNRVDGEIAALIQRPMTSGHLGEWIAAEIFDIALEKSATSAALDGYFRSGPLQHRSVNVKWYLQREGIVDLTSPTVPDDYLVMTGPTSAATSSHGRKRPWRIDSVYLFDATQLRDDLVARGRKVGTASSVRAELWAQAEIYPEPANSRWVLTEDQVEALRLFTPAAKRPPVP</sequence>
<reference evidence="2" key="1">
    <citation type="submission" date="2017-08" db="EMBL/GenBank/DDBJ databases">
        <authorList>
            <person name="Varghese N."/>
            <person name="Submissions S."/>
        </authorList>
    </citation>
    <scope>NUCLEOTIDE SEQUENCE [LARGE SCALE GENOMIC DNA]</scope>
    <source>
        <strain evidence="2">DSM 4725</strain>
    </source>
</reference>
<keyword evidence="2" id="KW-1185">Reference proteome</keyword>
<dbReference type="EMBL" id="OBQI01000003">
    <property type="protein sequence ID" value="SOC49331.1"/>
    <property type="molecule type" value="Genomic_DNA"/>
</dbReference>
<name>A0A285V9Z6_9ACTN</name>
<accession>A0A285V9Z6</accession>
<protein>
    <submittedName>
        <fullName evidence="1">Uncharacterized protein</fullName>
    </submittedName>
</protein>
<organism evidence="1 2">
    <name type="scientific">Blastococcus aggregatus</name>
    <dbReference type="NCBI Taxonomy" id="38502"/>
    <lineage>
        <taxon>Bacteria</taxon>
        <taxon>Bacillati</taxon>
        <taxon>Actinomycetota</taxon>
        <taxon>Actinomycetes</taxon>
        <taxon>Geodermatophilales</taxon>
        <taxon>Geodermatophilaceae</taxon>
        <taxon>Blastococcus</taxon>
    </lineage>
</organism>